<evidence type="ECO:0000256" key="1">
    <source>
        <dbReference type="ARBA" id="ARBA00023015"/>
    </source>
</evidence>
<dbReference type="GO" id="GO:0003700">
    <property type="term" value="F:DNA-binding transcription factor activity"/>
    <property type="evidence" value="ECO:0007669"/>
    <property type="project" value="InterPro"/>
</dbReference>
<dbReference type="Pfam" id="PF00392">
    <property type="entry name" value="GntR"/>
    <property type="match status" value="1"/>
</dbReference>
<reference evidence="5 6" key="1">
    <citation type="submission" date="2016-04" db="EMBL/GenBank/DDBJ databases">
        <title>Complete genome sequence and analysis of deep-sea sediment isolate, Amycolatopsis sp. WP1.</title>
        <authorList>
            <person name="Wang H."/>
            <person name="Chen S."/>
            <person name="Wu Q."/>
        </authorList>
    </citation>
    <scope>NUCLEOTIDE SEQUENCE [LARGE SCALE GENOMIC DNA]</scope>
    <source>
        <strain evidence="5 6">WP1</strain>
    </source>
</reference>
<sequence length="224" mass="25170">MVYDEQVPATPIARAEPLRDAVYARIVELFWSGAYPPGTAVTEAALSRELDVSRTPVREALLRLEAEGVLRSALARGFTVRPLDRREASELYPILGALESLAVRTAGTPSAARVRDLERILANLEDCTDPVRRWRLDSDWHATLVTASGNQQLEEMVARVRTNLSRYELTYMRETVDRTEPDRQHLEVLVEFASGENERAAQLLSAHWDAGMRAVLTWLDQTGD</sequence>
<evidence type="ECO:0000256" key="2">
    <source>
        <dbReference type="ARBA" id="ARBA00023125"/>
    </source>
</evidence>
<keyword evidence="1" id="KW-0805">Transcription regulation</keyword>
<organism evidence="5 6">
    <name type="scientific">Amycolatopsis albispora</name>
    <dbReference type="NCBI Taxonomy" id="1804986"/>
    <lineage>
        <taxon>Bacteria</taxon>
        <taxon>Bacillati</taxon>
        <taxon>Actinomycetota</taxon>
        <taxon>Actinomycetes</taxon>
        <taxon>Pseudonocardiales</taxon>
        <taxon>Pseudonocardiaceae</taxon>
        <taxon>Amycolatopsis</taxon>
    </lineage>
</organism>
<dbReference type="SUPFAM" id="SSF46785">
    <property type="entry name" value="Winged helix' DNA-binding domain"/>
    <property type="match status" value="1"/>
</dbReference>
<dbReference type="SMART" id="SM00345">
    <property type="entry name" value="HTH_GNTR"/>
    <property type="match status" value="1"/>
</dbReference>
<dbReference type="PROSITE" id="PS50949">
    <property type="entry name" value="HTH_GNTR"/>
    <property type="match status" value="1"/>
</dbReference>
<dbReference type="SMART" id="SM00895">
    <property type="entry name" value="FCD"/>
    <property type="match status" value="1"/>
</dbReference>
<dbReference type="Proteomes" id="UP000250434">
    <property type="component" value="Chromosome"/>
</dbReference>
<gene>
    <name evidence="5" type="ORF">A4R43_04775</name>
</gene>
<dbReference type="InterPro" id="IPR008920">
    <property type="entry name" value="TF_FadR/GntR_C"/>
</dbReference>
<dbReference type="InterPro" id="IPR000524">
    <property type="entry name" value="Tscrpt_reg_HTH_GntR"/>
</dbReference>
<dbReference type="InterPro" id="IPR036388">
    <property type="entry name" value="WH-like_DNA-bd_sf"/>
</dbReference>
<dbReference type="Gene3D" id="1.10.10.10">
    <property type="entry name" value="Winged helix-like DNA-binding domain superfamily/Winged helix DNA-binding domain"/>
    <property type="match status" value="1"/>
</dbReference>
<name>A0A344LJQ1_9PSEU</name>
<dbReference type="InterPro" id="IPR011711">
    <property type="entry name" value="GntR_C"/>
</dbReference>
<keyword evidence="3" id="KW-0804">Transcription</keyword>
<dbReference type="SUPFAM" id="SSF48008">
    <property type="entry name" value="GntR ligand-binding domain-like"/>
    <property type="match status" value="1"/>
</dbReference>
<keyword evidence="6" id="KW-1185">Reference proteome</keyword>
<dbReference type="PANTHER" id="PTHR43537:SF49">
    <property type="entry name" value="TRANSCRIPTIONAL REGULATORY PROTEIN"/>
    <property type="match status" value="1"/>
</dbReference>
<dbReference type="PRINTS" id="PR00035">
    <property type="entry name" value="HTHGNTR"/>
</dbReference>
<dbReference type="EMBL" id="CP015163">
    <property type="protein sequence ID" value="AXB48275.1"/>
    <property type="molecule type" value="Genomic_DNA"/>
</dbReference>
<dbReference type="AlphaFoldDB" id="A0A344LJQ1"/>
<dbReference type="Pfam" id="PF07729">
    <property type="entry name" value="FCD"/>
    <property type="match status" value="1"/>
</dbReference>
<dbReference type="InterPro" id="IPR036390">
    <property type="entry name" value="WH_DNA-bd_sf"/>
</dbReference>
<accession>A0A344LJQ1</accession>
<dbReference type="PANTHER" id="PTHR43537">
    <property type="entry name" value="TRANSCRIPTIONAL REGULATOR, GNTR FAMILY"/>
    <property type="match status" value="1"/>
</dbReference>
<proteinExistence type="predicted"/>
<dbReference type="KEGG" id="aab:A4R43_04775"/>
<protein>
    <recommendedName>
        <fullName evidence="4">HTH gntR-type domain-containing protein</fullName>
    </recommendedName>
</protein>
<dbReference type="CDD" id="cd07377">
    <property type="entry name" value="WHTH_GntR"/>
    <property type="match status" value="1"/>
</dbReference>
<evidence type="ECO:0000259" key="4">
    <source>
        <dbReference type="PROSITE" id="PS50949"/>
    </source>
</evidence>
<evidence type="ECO:0000313" key="5">
    <source>
        <dbReference type="EMBL" id="AXB48275.1"/>
    </source>
</evidence>
<feature type="domain" description="HTH gntR-type" evidence="4">
    <location>
        <begin position="16"/>
        <end position="83"/>
    </location>
</feature>
<evidence type="ECO:0000313" key="6">
    <source>
        <dbReference type="Proteomes" id="UP000250434"/>
    </source>
</evidence>
<dbReference type="Gene3D" id="1.20.120.530">
    <property type="entry name" value="GntR ligand-binding domain-like"/>
    <property type="match status" value="1"/>
</dbReference>
<dbReference type="OrthoDB" id="8664638at2"/>
<keyword evidence="2" id="KW-0238">DNA-binding</keyword>
<dbReference type="GO" id="GO:0003677">
    <property type="term" value="F:DNA binding"/>
    <property type="evidence" value="ECO:0007669"/>
    <property type="project" value="UniProtKB-KW"/>
</dbReference>
<evidence type="ECO:0000256" key="3">
    <source>
        <dbReference type="ARBA" id="ARBA00023163"/>
    </source>
</evidence>